<dbReference type="Proteomes" id="UP000662747">
    <property type="component" value="Chromosome"/>
</dbReference>
<dbReference type="Pfam" id="PF00027">
    <property type="entry name" value="cNMP_binding"/>
    <property type="match status" value="2"/>
</dbReference>
<dbReference type="InterPro" id="IPR050503">
    <property type="entry name" value="cAMP-dep_PK_reg_su-like"/>
</dbReference>
<gene>
    <name evidence="3" type="ORF">JY651_36505</name>
</gene>
<dbReference type="SMART" id="SM00100">
    <property type="entry name" value="cNMP"/>
    <property type="match status" value="2"/>
</dbReference>
<dbReference type="EMBL" id="CP071090">
    <property type="protein sequence ID" value="QSQ28405.1"/>
    <property type="molecule type" value="Genomic_DNA"/>
</dbReference>
<feature type="domain" description="Cyclic nucleotide-binding" evidence="2">
    <location>
        <begin position="158"/>
        <end position="278"/>
    </location>
</feature>
<proteinExistence type="predicted"/>
<name>A0ABX7PD51_9BACT</name>
<reference evidence="3 4" key="1">
    <citation type="submission" date="2021-02" db="EMBL/GenBank/DDBJ databases">
        <title>De Novo genome assembly of isolated myxobacteria.</title>
        <authorList>
            <person name="Stevens D.C."/>
        </authorList>
    </citation>
    <scope>NUCLEOTIDE SEQUENCE [LARGE SCALE GENOMIC DNA]</scope>
    <source>
        <strain evidence="4">SCPEA02</strain>
    </source>
</reference>
<evidence type="ECO:0000256" key="1">
    <source>
        <dbReference type="SAM" id="MobiDB-lite"/>
    </source>
</evidence>
<dbReference type="InterPro" id="IPR014710">
    <property type="entry name" value="RmlC-like_jellyroll"/>
</dbReference>
<dbReference type="CDD" id="cd00038">
    <property type="entry name" value="CAP_ED"/>
    <property type="match status" value="2"/>
</dbReference>
<feature type="region of interest" description="Disordered" evidence="1">
    <location>
        <begin position="13"/>
        <end position="41"/>
    </location>
</feature>
<accession>A0ABX7PD51</accession>
<dbReference type="InterPro" id="IPR000595">
    <property type="entry name" value="cNMP-bd_dom"/>
</dbReference>
<feature type="domain" description="Cyclic nucleotide-binding" evidence="2">
    <location>
        <begin position="47"/>
        <end position="122"/>
    </location>
</feature>
<dbReference type="Gene3D" id="2.60.120.10">
    <property type="entry name" value="Jelly Rolls"/>
    <property type="match status" value="2"/>
</dbReference>
<evidence type="ECO:0000259" key="2">
    <source>
        <dbReference type="PROSITE" id="PS50042"/>
    </source>
</evidence>
<dbReference type="SUPFAM" id="SSF51206">
    <property type="entry name" value="cAMP-binding domain-like"/>
    <property type="match status" value="2"/>
</dbReference>
<dbReference type="PROSITE" id="PS00888">
    <property type="entry name" value="CNMP_BINDING_1"/>
    <property type="match status" value="1"/>
</dbReference>
<feature type="compositionally biased region" description="Low complexity" evidence="1">
    <location>
        <begin position="13"/>
        <end position="28"/>
    </location>
</feature>
<dbReference type="InterPro" id="IPR018488">
    <property type="entry name" value="cNMP-bd_CS"/>
</dbReference>
<sequence length="298" mass="31980">MSLLERLRSLFSDSASPSSRADAGGASAQQPGTPGSAESTPPVVTRFLQKGEVVVKEGDPGTSMFVVLEGRVAVAREAQGREPVIVEQLGAGEFFGELALLTGAPRTASVVALEDAVVLELSHTGDRAAWADYGVEGDKVEQAARERFMAEAARINPLLASLSPELQKQLGHAFVPVTVPAGETLLTRGKQGDALYLLLRGQCEVFHTHDDGTQTAYPRLEEGALFGEISLLRSRLATATVRTLTPCTLLKLEREVFEKTIMTQPNLRGALVRLGLQRLKQTVQVMAEPSRPPDDNDA</sequence>
<dbReference type="PANTHER" id="PTHR11635">
    <property type="entry name" value="CAMP-DEPENDENT PROTEIN KINASE REGULATORY CHAIN"/>
    <property type="match status" value="1"/>
</dbReference>
<dbReference type="PRINTS" id="PR00103">
    <property type="entry name" value="CAMPKINASE"/>
</dbReference>
<feature type="compositionally biased region" description="Polar residues" evidence="1">
    <location>
        <begin position="29"/>
        <end position="39"/>
    </location>
</feature>
<keyword evidence="4" id="KW-1185">Reference proteome</keyword>
<organism evidence="3 4">
    <name type="scientific">Pyxidicoccus parkwayensis</name>
    <dbReference type="NCBI Taxonomy" id="2813578"/>
    <lineage>
        <taxon>Bacteria</taxon>
        <taxon>Pseudomonadati</taxon>
        <taxon>Myxococcota</taxon>
        <taxon>Myxococcia</taxon>
        <taxon>Myxococcales</taxon>
        <taxon>Cystobacterineae</taxon>
        <taxon>Myxococcaceae</taxon>
        <taxon>Pyxidicoccus</taxon>
    </lineage>
</organism>
<dbReference type="PROSITE" id="PS00889">
    <property type="entry name" value="CNMP_BINDING_2"/>
    <property type="match status" value="1"/>
</dbReference>
<evidence type="ECO:0000313" key="3">
    <source>
        <dbReference type="EMBL" id="QSQ28405.1"/>
    </source>
</evidence>
<evidence type="ECO:0000313" key="4">
    <source>
        <dbReference type="Proteomes" id="UP000662747"/>
    </source>
</evidence>
<dbReference type="PANTHER" id="PTHR11635:SF152">
    <property type="entry name" value="CAMP-DEPENDENT PROTEIN KINASE TYPE I REGULATORY SUBUNIT-RELATED"/>
    <property type="match status" value="1"/>
</dbReference>
<dbReference type="InterPro" id="IPR018490">
    <property type="entry name" value="cNMP-bd_dom_sf"/>
</dbReference>
<dbReference type="PROSITE" id="PS50042">
    <property type="entry name" value="CNMP_BINDING_3"/>
    <property type="match status" value="2"/>
</dbReference>
<protein>
    <submittedName>
        <fullName evidence="3">Cyclic nucleotide-binding domain-containing protein</fullName>
    </submittedName>
</protein>